<sequence length="83" mass="8784">MVVGGAVTRVGVAKGVPSCSRHCRGAGAGATVPRPVRVPDARRVVRFADDTDVEAPTRLDAEYTVLTVLVRHVACSEDARRSL</sequence>
<name>A0A8H9GB03_9MICO</name>
<gene>
    <name evidence="1" type="ORF">GCM10009769_31720</name>
</gene>
<evidence type="ECO:0000313" key="1">
    <source>
        <dbReference type="EMBL" id="GGL11320.1"/>
    </source>
</evidence>
<accession>A0A8H9GB03</accession>
<protein>
    <submittedName>
        <fullName evidence="1">Uncharacterized protein</fullName>
    </submittedName>
</protein>
<dbReference type="EMBL" id="BMOI01000017">
    <property type="protein sequence ID" value="GGL11320.1"/>
    <property type="molecule type" value="Genomic_DNA"/>
</dbReference>
<dbReference type="Proteomes" id="UP000648535">
    <property type="component" value="Unassembled WGS sequence"/>
</dbReference>
<reference evidence="1" key="2">
    <citation type="submission" date="2020-09" db="EMBL/GenBank/DDBJ databases">
        <authorList>
            <person name="Sun Q."/>
            <person name="Ohkuma M."/>
        </authorList>
    </citation>
    <scope>NUCLEOTIDE SEQUENCE</scope>
    <source>
        <strain evidence="1">JCM 1480</strain>
    </source>
</reference>
<dbReference type="AlphaFoldDB" id="A0A8H9GB03"/>
<proteinExistence type="predicted"/>
<comment type="caution">
    <text evidence="1">The sequence shown here is derived from an EMBL/GenBank/DDBJ whole genome shotgun (WGS) entry which is preliminary data.</text>
</comment>
<evidence type="ECO:0000313" key="2">
    <source>
        <dbReference type="Proteomes" id="UP000648535"/>
    </source>
</evidence>
<organism evidence="1 2">
    <name type="scientific">Curtobacterium luteum</name>
    <dbReference type="NCBI Taxonomy" id="33881"/>
    <lineage>
        <taxon>Bacteria</taxon>
        <taxon>Bacillati</taxon>
        <taxon>Actinomycetota</taxon>
        <taxon>Actinomycetes</taxon>
        <taxon>Micrococcales</taxon>
        <taxon>Microbacteriaceae</taxon>
        <taxon>Curtobacterium</taxon>
    </lineage>
</organism>
<reference evidence="1" key="1">
    <citation type="journal article" date="2014" name="Int. J. Syst. Evol. Microbiol.">
        <title>Complete genome sequence of Corynebacterium casei LMG S-19264T (=DSM 44701T), isolated from a smear-ripened cheese.</title>
        <authorList>
            <consortium name="US DOE Joint Genome Institute (JGI-PGF)"/>
            <person name="Walter F."/>
            <person name="Albersmeier A."/>
            <person name="Kalinowski J."/>
            <person name="Ruckert C."/>
        </authorList>
    </citation>
    <scope>NUCLEOTIDE SEQUENCE</scope>
    <source>
        <strain evidence="1">JCM 1480</strain>
    </source>
</reference>